<dbReference type="eggNOG" id="COG0533">
    <property type="taxonomic scope" value="Bacteria"/>
</dbReference>
<accession>A0A1I7JXU1</accession>
<dbReference type="InterPro" id="IPR000905">
    <property type="entry name" value="Gcp-like_dom"/>
</dbReference>
<organism evidence="8 9">
    <name type="scientific">Alicyclobacillus macrosporangiidus</name>
    <dbReference type="NCBI Taxonomy" id="392015"/>
    <lineage>
        <taxon>Bacteria</taxon>
        <taxon>Bacillati</taxon>
        <taxon>Bacillota</taxon>
        <taxon>Bacilli</taxon>
        <taxon>Bacillales</taxon>
        <taxon>Alicyclobacillaceae</taxon>
        <taxon>Alicyclobacillus</taxon>
    </lineage>
</organism>
<dbReference type="RefSeq" id="WP_074953174.1">
    <property type="nucleotide sequence ID" value="NZ_FPBV01000012.1"/>
</dbReference>
<dbReference type="PRINTS" id="PR00789">
    <property type="entry name" value="OSIALOPTASE"/>
</dbReference>
<keyword evidence="5" id="KW-0012">Acyltransferase</keyword>
<proteinExistence type="predicted"/>
<evidence type="ECO:0000256" key="1">
    <source>
        <dbReference type="ARBA" id="ARBA00012156"/>
    </source>
</evidence>
<evidence type="ECO:0000256" key="3">
    <source>
        <dbReference type="ARBA" id="ARBA00022694"/>
    </source>
</evidence>
<reference evidence="9" key="1">
    <citation type="submission" date="2016-10" db="EMBL/GenBank/DDBJ databases">
        <authorList>
            <person name="Varghese N."/>
        </authorList>
    </citation>
    <scope>NUCLEOTIDE SEQUENCE [LARGE SCALE GENOMIC DNA]</scope>
    <source>
        <strain evidence="9">DSM 17980</strain>
    </source>
</reference>
<name>A0A1I7JXU1_9BACL</name>
<dbReference type="SUPFAM" id="SSF53067">
    <property type="entry name" value="Actin-like ATPase domain"/>
    <property type="match status" value="1"/>
</dbReference>
<keyword evidence="3" id="KW-0819">tRNA processing</keyword>
<evidence type="ECO:0000256" key="5">
    <source>
        <dbReference type="ARBA" id="ARBA00023315"/>
    </source>
</evidence>
<keyword evidence="2" id="KW-0808">Transferase</keyword>
<evidence type="ECO:0000256" key="6">
    <source>
        <dbReference type="ARBA" id="ARBA00048117"/>
    </source>
</evidence>
<feature type="domain" description="Gcp-like" evidence="7">
    <location>
        <begin position="96"/>
        <end position="308"/>
    </location>
</feature>
<dbReference type="Gene3D" id="3.30.420.40">
    <property type="match status" value="2"/>
</dbReference>
<dbReference type="OrthoDB" id="1675500at2"/>
<evidence type="ECO:0000256" key="2">
    <source>
        <dbReference type="ARBA" id="ARBA00022679"/>
    </source>
</evidence>
<dbReference type="STRING" id="392015.SAMN05421543_11298"/>
<comment type="catalytic activity">
    <reaction evidence="6">
        <text>L-threonylcarbamoyladenylate + adenosine(37) in tRNA = N(6)-L-threonylcarbamoyladenosine(37) in tRNA + AMP + H(+)</text>
        <dbReference type="Rhea" id="RHEA:37059"/>
        <dbReference type="Rhea" id="RHEA-COMP:10162"/>
        <dbReference type="Rhea" id="RHEA-COMP:10163"/>
        <dbReference type="ChEBI" id="CHEBI:15378"/>
        <dbReference type="ChEBI" id="CHEBI:73682"/>
        <dbReference type="ChEBI" id="CHEBI:74411"/>
        <dbReference type="ChEBI" id="CHEBI:74418"/>
        <dbReference type="ChEBI" id="CHEBI:456215"/>
        <dbReference type="EC" id="2.3.1.234"/>
    </reaction>
</comment>
<dbReference type="Proteomes" id="UP000183508">
    <property type="component" value="Unassembled WGS sequence"/>
</dbReference>
<evidence type="ECO:0000313" key="8">
    <source>
        <dbReference type="EMBL" id="SFU89998.1"/>
    </source>
</evidence>
<dbReference type="Pfam" id="PF00814">
    <property type="entry name" value="TsaD"/>
    <property type="match status" value="1"/>
</dbReference>
<evidence type="ECO:0000259" key="7">
    <source>
        <dbReference type="Pfam" id="PF00814"/>
    </source>
</evidence>
<dbReference type="InterPro" id="IPR043129">
    <property type="entry name" value="ATPase_NBD"/>
</dbReference>
<dbReference type="GO" id="GO:0046872">
    <property type="term" value="F:metal ion binding"/>
    <property type="evidence" value="ECO:0007669"/>
    <property type="project" value="UniProtKB-KW"/>
</dbReference>
<sequence>MLVLGIDTSNYTTSLSAVRADTGELVADARRGLPVREGERGLRQADALFFHVQHLPGVMDDLVAQLAAAGIGPAWAGVGVSVRPRPFARSYMPVFRAGASFAHAFARALGLPVVPCSHQEGHLAAACHFLAPWDGPFLALHLSGGTSDLVWAERTRFGYRVTTLEEGADLHAGQFVDRVGVALGLPFPAGPSLERLAQQAPPDSGFRVPSSRPSAGLSFSGPCAAALRAVEAGVPGPEVALAVQICIARTVAKAVLRWRDRLGARRLVVAGGVAANADIQARVRRQLASEAPDLEVHFAPARYASDNALGPARIARDYLFVAQ</sequence>
<dbReference type="PANTHER" id="PTHR11735">
    <property type="entry name" value="TRNA N6-ADENOSINE THREONYLCARBAMOYLTRANSFERASE"/>
    <property type="match status" value="1"/>
</dbReference>
<dbReference type="EMBL" id="FPBV01000012">
    <property type="protein sequence ID" value="SFU89998.1"/>
    <property type="molecule type" value="Genomic_DNA"/>
</dbReference>
<dbReference type="GO" id="GO:0061711">
    <property type="term" value="F:tRNA N(6)-L-threonylcarbamoyladenine synthase activity"/>
    <property type="evidence" value="ECO:0007669"/>
    <property type="project" value="UniProtKB-EC"/>
</dbReference>
<dbReference type="EC" id="2.3.1.234" evidence="1"/>
<dbReference type="PANTHER" id="PTHR11735:SF11">
    <property type="entry name" value="TRNA THREONYLCARBAMOYLADENOSINE BIOSYNTHESIS PROTEIN TSAB"/>
    <property type="match status" value="1"/>
</dbReference>
<keyword evidence="9" id="KW-1185">Reference proteome</keyword>
<dbReference type="GO" id="GO:0005829">
    <property type="term" value="C:cytosol"/>
    <property type="evidence" value="ECO:0007669"/>
    <property type="project" value="TreeGrafter"/>
</dbReference>
<gene>
    <name evidence="8" type="ORF">SAMN05421543_11298</name>
</gene>
<evidence type="ECO:0000256" key="4">
    <source>
        <dbReference type="ARBA" id="ARBA00022723"/>
    </source>
</evidence>
<protein>
    <recommendedName>
        <fullName evidence="1">N(6)-L-threonylcarbamoyladenine synthase</fullName>
        <ecNumber evidence="1">2.3.1.234</ecNumber>
    </recommendedName>
</protein>
<dbReference type="InterPro" id="IPR017861">
    <property type="entry name" value="KAE1/TsaD"/>
</dbReference>
<evidence type="ECO:0000313" key="9">
    <source>
        <dbReference type="Proteomes" id="UP000183508"/>
    </source>
</evidence>
<dbReference type="AlphaFoldDB" id="A0A1I7JXU1"/>
<dbReference type="GO" id="GO:0008033">
    <property type="term" value="P:tRNA processing"/>
    <property type="evidence" value="ECO:0007669"/>
    <property type="project" value="UniProtKB-KW"/>
</dbReference>
<keyword evidence="4" id="KW-0479">Metal-binding</keyword>